<feature type="transmembrane region" description="Helical" evidence="1">
    <location>
        <begin position="186"/>
        <end position="208"/>
    </location>
</feature>
<gene>
    <name evidence="2" type="ORF">E4191_02285</name>
</gene>
<evidence type="ECO:0000256" key="1">
    <source>
        <dbReference type="SAM" id="Phobius"/>
    </source>
</evidence>
<evidence type="ECO:0000313" key="2">
    <source>
        <dbReference type="EMBL" id="QBX33676.1"/>
    </source>
</evidence>
<name>A0A4P7HHZ8_9RHOB</name>
<dbReference type="Proteomes" id="UP000296374">
    <property type="component" value="Chromosome"/>
</dbReference>
<feature type="transmembrane region" description="Helical" evidence="1">
    <location>
        <begin position="138"/>
        <end position="165"/>
    </location>
</feature>
<dbReference type="RefSeq" id="WP_135311973.1">
    <property type="nucleotide sequence ID" value="NZ_CP038439.1"/>
</dbReference>
<proteinExistence type="predicted"/>
<reference evidence="3" key="1">
    <citation type="submission" date="2019-03" db="EMBL/GenBank/DDBJ databases">
        <authorList>
            <person name="Li J."/>
        </authorList>
    </citation>
    <scope>NUCLEOTIDE SEQUENCE [LARGE SCALE GENOMIC DNA]</scope>
    <source>
        <strain evidence="3">2251</strain>
    </source>
</reference>
<feature type="transmembrane region" description="Helical" evidence="1">
    <location>
        <begin position="97"/>
        <end position="126"/>
    </location>
</feature>
<keyword evidence="1" id="KW-0472">Membrane</keyword>
<feature type="transmembrane region" description="Helical" evidence="1">
    <location>
        <begin position="214"/>
        <end position="238"/>
    </location>
</feature>
<evidence type="ECO:0000313" key="3">
    <source>
        <dbReference type="Proteomes" id="UP000296374"/>
    </source>
</evidence>
<organism evidence="2 3">
    <name type="scientific">Paracoccus liaowanqingii</name>
    <dbReference type="NCBI Taxonomy" id="2560053"/>
    <lineage>
        <taxon>Bacteria</taxon>
        <taxon>Pseudomonadati</taxon>
        <taxon>Pseudomonadota</taxon>
        <taxon>Alphaproteobacteria</taxon>
        <taxon>Rhodobacterales</taxon>
        <taxon>Paracoccaceae</taxon>
        <taxon>Paracoccus</taxon>
    </lineage>
</organism>
<evidence type="ECO:0008006" key="4">
    <source>
        <dbReference type="Google" id="ProtNLM"/>
    </source>
</evidence>
<dbReference type="AlphaFoldDB" id="A0A4P7HHZ8"/>
<protein>
    <recommendedName>
        <fullName evidence="4">DUF4013 domain-containing protein</fullName>
    </recommendedName>
</protein>
<keyword evidence="1" id="KW-0812">Transmembrane</keyword>
<feature type="transmembrane region" description="Helical" evidence="1">
    <location>
        <begin position="21"/>
        <end position="42"/>
    </location>
</feature>
<dbReference type="KEGG" id="plia:E4191_02285"/>
<accession>A0A4P7HHZ8</accession>
<feature type="transmembrane region" description="Helical" evidence="1">
    <location>
        <begin position="54"/>
        <end position="76"/>
    </location>
</feature>
<dbReference type="EMBL" id="CP038439">
    <property type="protein sequence ID" value="QBX33676.1"/>
    <property type="molecule type" value="Genomic_DNA"/>
</dbReference>
<sequence length="248" mass="26461">MLAFRLVVHALRQLWDNRGATLRLSLFPGLLWLAFTAGPMLLAGTPQLRIEGGMAVPLVAAGLLGIILYVVMAVAWHRHVLLDEPARLSGDGRWRQVLAYLGRMGMIMLAVVPALIAAVVLLSMLLTVAMQSGGQPAWIAAIAFVISVLLTALLLRLLTVLPGAALRHSRPWGAAWAATKGRARTFLLLGLVMTGAQTLLPNVTGLVATASLTLAVLVHAVLSWVGALIALSLMTTLWGHFVEGRALR</sequence>
<keyword evidence="1" id="KW-1133">Transmembrane helix</keyword>